<organism evidence="2 3">
    <name type="scientific">Paenibacillus taihuensis</name>
    <dbReference type="NCBI Taxonomy" id="1156355"/>
    <lineage>
        <taxon>Bacteria</taxon>
        <taxon>Bacillati</taxon>
        <taxon>Bacillota</taxon>
        <taxon>Bacilli</taxon>
        <taxon>Bacillales</taxon>
        <taxon>Paenibacillaceae</taxon>
        <taxon>Paenibacillus</taxon>
    </lineage>
</organism>
<comment type="caution">
    <text evidence="2">The sequence shown here is derived from an EMBL/GenBank/DDBJ whole genome shotgun (WGS) entry which is preliminary data.</text>
</comment>
<reference evidence="2 3" key="1">
    <citation type="submission" date="2018-08" db="EMBL/GenBank/DDBJ databases">
        <title>Genomic Encyclopedia of Type Strains, Phase III (KMG-III): the genomes of soil and plant-associated and newly described type strains.</title>
        <authorList>
            <person name="Whitman W."/>
        </authorList>
    </citation>
    <scope>NUCLEOTIDE SEQUENCE [LARGE SCALE GENOMIC DNA]</scope>
    <source>
        <strain evidence="2 3">CGMCC 1.10966</strain>
    </source>
</reference>
<proteinExistence type="predicted"/>
<dbReference type="Proteomes" id="UP000256304">
    <property type="component" value="Unassembled WGS sequence"/>
</dbReference>
<dbReference type="EMBL" id="QTTN01000003">
    <property type="protein sequence ID" value="REE92855.1"/>
    <property type="molecule type" value="Genomic_DNA"/>
</dbReference>
<accession>A0A3D9SLS8</accession>
<sequence length="83" mass="9626">MRRKAIYCNMTLADRTKRKFMSRNVEREMAMPYSIAHSYQRLIKYLPEPIFVHDGMVVLFANQAGLRLLGMSELSEINEESGA</sequence>
<dbReference type="Pfam" id="PF13188">
    <property type="entry name" value="PAS_8"/>
    <property type="match status" value="1"/>
</dbReference>
<evidence type="ECO:0000313" key="3">
    <source>
        <dbReference type="Proteomes" id="UP000256304"/>
    </source>
</evidence>
<keyword evidence="3" id="KW-1185">Reference proteome</keyword>
<evidence type="ECO:0000259" key="1">
    <source>
        <dbReference type="Pfam" id="PF13188"/>
    </source>
</evidence>
<name>A0A3D9SLS8_9BACL</name>
<feature type="domain" description="PAS" evidence="1">
    <location>
        <begin position="39"/>
        <end position="73"/>
    </location>
</feature>
<protein>
    <submittedName>
        <fullName evidence="2">PAS domain-containing protein</fullName>
    </submittedName>
</protein>
<evidence type="ECO:0000313" key="2">
    <source>
        <dbReference type="EMBL" id="REE92855.1"/>
    </source>
</evidence>
<gene>
    <name evidence="2" type="ORF">A8990_103160</name>
</gene>
<dbReference type="AlphaFoldDB" id="A0A3D9SLS8"/>
<dbReference type="InterPro" id="IPR000014">
    <property type="entry name" value="PAS"/>
</dbReference>